<dbReference type="EMBL" id="JBHSBU010000001">
    <property type="protein sequence ID" value="MFC4158340.1"/>
    <property type="molecule type" value="Genomic_DNA"/>
</dbReference>
<dbReference type="RefSeq" id="WP_378160904.1">
    <property type="nucleotide sequence ID" value="NZ_JBHSBU010000001.1"/>
</dbReference>
<feature type="transmembrane region" description="Helical" evidence="1">
    <location>
        <begin position="150"/>
        <end position="168"/>
    </location>
</feature>
<dbReference type="Gene3D" id="1.10.3730.20">
    <property type="match status" value="1"/>
</dbReference>
<reference evidence="4" key="1">
    <citation type="journal article" date="2019" name="Int. J. Syst. Evol. Microbiol.">
        <title>The Global Catalogue of Microorganisms (GCM) 10K type strain sequencing project: providing services to taxonomists for standard genome sequencing and annotation.</title>
        <authorList>
            <consortium name="The Broad Institute Genomics Platform"/>
            <consortium name="The Broad Institute Genome Sequencing Center for Infectious Disease"/>
            <person name="Wu L."/>
            <person name="Ma J."/>
        </authorList>
    </citation>
    <scope>NUCLEOTIDE SEQUENCE [LARGE SCALE GENOMIC DNA]</scope>
    <source>
        <strain evidence="4">LMG 29894</strain>
    </source>
</reference>
<dbReference type="PANTHER" id="PTHR22911:SF76">
    <property type="entry name" value="EAMA DOMAIN-CONTAINING PROTEIN"/>
    <property type="match status" value="1"/>
</dbReference>
<keyword evidence="1" id="KW-1133">Transmembrane helix</keyword>
<keyword evidence="1" id="KW-0812">Transmembrane</keyword>
<feature type="transmembrane region" description="Helical" evidence="1">
    <location>
        <begin position="37"/>
        <end position="53"/>
    </location>
</feature>
<feature type="transmembrane region" description="Helical" evidence="1">
    <location>
        <begin position="211"/>
        <end position="233"/>
    </location>
</feature>
<dbReference type="SUPFAM" id="SSF103481">
    <property type="entry name" value="Multidrug resistance efflux transporter EmrE"/>
    <property type="match status" value="2"/>
</dbReference>
<gene>
    <name evidence="3" type="ORF">ACFOW7_03100</name>
</gene>
<sequence>MSASRYAFPALLLGAACIGFAGIFVRVSEVGPAATGFWRMALALPFLWLLSARTSPAVRPGQSRLGASLLLGAFFAADLAVWHHSLHITTVANATLLANCVPVFFVPLLGWLIWRDKIERAFVPSFLITLLGVALLTGENVTLSPERFRGDLLATVAAAFYCAYLLLMKSVRREVDVARLMAVSGVGAAVVLLAVALMSGEKLVPASLHGWATLAGLAIVTQVLGQTLIAYGLGHLPAHLSALCLMFQPIVSALAAWALFGEQISPLQFAGAAVIVAGVWMAKRH</sequence>
<feature type="transmembrane region" description="Helical" evidence="1">
    <location>
        <begin position="65"/>
        <end position="84"/>
    </location>
</feature>
<comment type="caution">
    <text evidence="3">The sequence shown here is derived from an EMBL/GenBank/DDBJ whole genome shotgun (WGS) entry which is preliminary data.</text>
</comment>
<dbReference type="PROSITE" id="PS51257">
    <property type="entry name" value="PROKAR_LIPOPROTEIN"/>
    <property type="match status" value="1"/>
</dbReference>
<keyword evidence="4" id="KW-1185">Reference proteome</keyword>
<dbReference type="Proteomes" id="UP001595791">
    <property type="component" value="Unassembled WGS sequence"/>
</dbReference>
<evidence type="ECO:0000256" key="1">
    <source>
        <dbReference type="SAM" id="Phobius"/>
    </source>
</evidence>
<dbReference type="InterPro" id="IPR037185">
    <property type="entry name" value="EmrE-like"/>
</dbReference>
<feature type="transmembrane region" description="Helical" evidence="1">
    <location>
        <begin position="96"/>
        <end position="114"/>
    </location>
</feature>
<proteinExistence type="predicted"/>
<name>A0ABV8MM23_9NEIS</name>
<feature type="transmembrane region" description="Helical" evidence="1">
    <location>
        <begin position="180"/>
        <end position="199"/>
    </location>
</feature>
<feature type="domain" description="EamA" evidence="2">
    <location>
        <begin position="149"/>
        <end position="281"/>
    </location>
</feature>
<organism evidence="3 4">
    <name type="scientific">Chitinimonas lacunae</name>
    <dbReference type="NCBI Taxonomy" id="1963018"/>
    <lineage>
        <taxon>Bacteria</taxon>
        <taxon>Pseudomonadati</taxon>
        <taxon>Pseudomonadota</taxon>
        <taxon>Betaproteobacteria</taxon>
        <taxon>Neisseriales</taxon>
        <taxon>Chitinibacteraceae</taxon>
        <taxon>Chitinimonas</taxon>
    </lineage>
</organism>
<feature type="domain" description="EamA" evidence="2">
    <location>
        <begin position="10"/>
        <end position="137"/>
    </location>
</feature>
<keyword evidence="1" id="KW-0472">Membrane</keyword>
<feature type="transmembrane region" description="Helical" evidence="1">
    <location>
        <begin position="121"/>
        <end position="138"/>
    </location>
</feature>
<evidence type="ECO:0000259" key="2">
    <source>
        <dbReference type="Pfam" id="PF00892"/>
    </source>
</evidence>
<accession>A0ABV8MM23</accession>
<dbReference type="Pfam" id="PF00892">
    <property type="entry name" value="EamA"/>
    <property type="match status" value="2"/>
</dbReference>
<feature type="transmembrane region" description="Helical" evidence="1">
    <location>
        <begin position="266"/>
        <end position="282"/>
    </location>
</feature>
<protein>
    <submittedName>
        <fullName evidence="3">DMT family transporter</fullName>
    </submittedName>
</protein>
<feature type="transmembrane region" description="Helical" evidence="1">
    <location>
        <begin position="240"/>
        <end position="260"/>
    </location>
</feature>
<dbReference type="InterPro" id="IPR000620">
    <property type="entry name" value="EamA_dom"/>
</dbReference>
<dbReference type="PANTHER" id="PTHR22911">
    <property type="entry name" value="ACYL-MALONYL CONDENSING ENZYME-RELATED"/>
    <property type="match status" value="1"/>
</dbReference>
<evidence type="ECO:0000313" key="4">
    <source>
        <dbReference type="Proteomes" id="UP001595791"/>
    </source>
</evidence>
<evidence type="ECO:0000313" key="3">
    <source>
        <dbReference type="EMBL" id="MFC4158340.1"/>
    </source>
</evidence>